<feature type="region of interest" description="Disordered" evidence="10">
    <location>
        <begin position="453"/>
        <end position="498"/>
    </location>
</feature>
<dbReference type="PROSITE" id="PS00028">
    <property type="entry name" value="ZINC_FINGER_C2H2_1"/>
    <property type="match status" value="2"/>
</dbReference>
<feature type="compositionally biased region" description="Basic and acidic residues" evidence="10">
    <location>
        <begin position="775"/>
        <end position="787"/>
    </location>
</feature>
<reference evidence="12" key="1">
    <citation type="submission" date="2021-03" db="EMBL/GenBank/DDBJ databases">
        <authorList>
            <person name="Bekaert M."/>
        </authorList>
    </citation>
    <scope>NUCLEOTIDE SEQUENCE</scope>
</reference>
<dbReference type="InterPro" id="IPR013087">
    <property type="entry name" value="Znf_C2H2_type"/>
</dbReference>
<evidence type="ECO:0000256" key="5">
    <source>
        <dbReference type="ARBA" id="ARBA00022833"/>
    </source>
</evidence>
<proteinExistence type="predicted"/>
<dbReference type="Gene3D" id="3.30.160.60">
    <property type="entry name" value="Classic Zinc Finger"/>
    <property type="match status" value="5"/>
</dbReference>
<gene>
    <name evidence="12" type="ORF">MEDL_17609</name>
</gene>
<dbReference type="FunFam" id="3.30.160.60:FF:000446">
    <property type="entry name" value="Zinc finger protein"/>
    <property type="match status" value="1"/>
</dbReference>
<evidence type="ECO:0000256" key="2">
    <source>
        <dbReference type="ARBA" id="ARBA00022723"/>
    </source>
</evidence>
<dbReference type="SUPFAM" id="SSF57667">
    <property type="entry name" value="beta-beta-alpha zinc fingers"/>
    <property type="match status" value="4"/>
</dbReference>
<evidence type="ECO:0000256" key="7">
    <source>
        <dbReference type="ARBA" id="ARBA00023242"/>
    </source>
</evidence>
<dbReference type="Proteomes" id="UP000683360">
    <property type="component" value="Unassembled WGS sequence"/>
</dbReference>
<feature type="domain" description="C2H2-type" evidence="11">
    <location>
        <begin position="629"/>
        <end position="657"/>
    </location>
</feature>
<evidence type="ECO:0000256" key="9">
    <source>
        <dbReference type="SAM" id="Coils"/>
    </source>
</evidence>
<dbReference type="Pfam" id="PF00096">
    <property type="entry name" value="zf-C2H2"/>
    <property type="match status" value="2"/>
</dbReference>
<dbReference type="InterPro" id="IPR036236">
    <property type="entry name" value="Znf_C2H2_sf"/>
</dbReference>
<feature type="region of interest" description="Disordered" evidence="10">
    <location>
        <begin position="417"/>
        <end position="439"/>
    </location>
</feature>
<evidence type="ECO:0000313" key="13">
    <source>
        <dbReference type="Proteomes" id="UP000683360"/>
    </source>
</evidence>
<keyword evidence="2" id="KW-0479">Metal-binding</keyword>
<dbReference type="AlphaFoldDB" id="A0A8S3R8E6"/>
<organism evidence="12 13">
    <name type="scientific">Mytilus edulis</name>
    <name type="common">Blue mussel</name>
    <dbReference type="NCBI Taxonomy" id="6550"/>
    <lineage>
        <taxon>Eukaryota</taxon>
        <taxon>Metazoa</taxon>
        <taxon>Spiralia</taxon>
        <taxon>Lophotrochozoa</taxon>
        <taxon>Mollusca</taxon>
        <taxon>Bivalvia</taxon>
        <taxon>Autobranchia</taxon>
        <taxon>Pteriomorphia</taxon>
        <taxon>Mytilida</taxon>
        <taxon>Mytiloidea</taxon>
        <taxon>Mytilidae</taxon>
        <taxon>Mytilinae</taxon>
        <taxon>Mytilus</taxon>
    </lineage>
</organism>
<feature type="compositionally biased region" description="Basic and acidic residues" evidence="10">
    <location>
        <begin position="67"/>
        <end position="95"/>
    </location>
</feature>
<sequence>MPPKTPRRATANRRQPSKSEDNSEQYGMESRTRNSGRKISGNLSSKDCDNNEENITHQLPKCGIKRKTVETINEKNDRKSIKMECPEKEENDFTPRRSSRGVIPNRKFKDMEVDFTPGRKQNLKTEKAEVQKKDTRKVQAKTKKLTPATSRNNSTADVKPKKEPVIASAVSIEEIKDDSIVEDDSAHDYNKVIVANTMNTADTQRDEEMKDFPSIKIVKFNSENKIEISDFNPSISSNSLENLNNDEDQQDFSIIREEDLEKITSELLELAQNAEQEHHDLQQIFKDSEHVSQPGFTVTEMKIVEVQPEIEKKIEEETNNEGSLLSSSVYNVQTNKDIGNFNTDALSKINSVQKFECNSFSLSQPVECFEKPMETHVMVENIMQKQLDTTISEPIEEKDDHSHVVEDRENDMAEMAENREVENSCDENSKLPKDQSDADGEIHLAVKNALLEMTDKSAESEENEISETSQEETAKSEPSESVSSSGTQTAREVIKLPALNPKSRLGPVKPITEDIEQPLKIDESGNPVKTTNPTKQEFIIVHVPDGQMIKRTSVRVAKPEDCIPFNLDDDGQYHCGVCDYQTNKKVNVLKHRRKHVDDKPHCCPYCKYRTSTSSNLKRHISIHQDIRSFRCHLCNATFRQKIHLERHIRYRHEEKRVKCPLCDYVCANENPDLKVHMKRRHLPQDGEDGSYQAFKCEECGMVTLNKKDFKQHMKFHRSGPELKLFCDFCSFVTDCESRLRRHSYIHSKERPYKCGMCDYRGSQKEHVIRHMRSQHNIEIERKNRKGDDDEDDSLSGSIDSRDEPQEMKIVQTEQKTEKHDYSSQEKIFACNHCSMKFSKLLNLYKHLHAQHKEILPEPTGNEFLCVVCDFKTTTKKNLLVHMRKHNQIDQIPPSHVYSCVLCNYINPKRRNLFQHMKKKHGIEIVMKDDGSTSCFVTDGNIVSSKCDEAVQNILTIGDMVTTETEEQELQIVTEDLDKDGMQVQNVISFDDLAYAVSHPQPHNRNLIVVEPNNPLVQEHEAAEAIEGLQALAEQPGIVSNQEVMTEQQLITADVVENIKTENETEVVTLETNDDQNDNVEKTEGEDGLQLSADEVMHLSAGDFVEINGEMYKVEIREDPGTTTETVTDTS</sequence>
<keyword evidence="4 8" id="KW-0863">Zinc-finger</keyword>
<evidence type="ECO:0000256" key="6">
    <source>
        <dbReference type="ARBA" id="ARBA00023125"/>
    </source>
</evidence>
<evidence type="ECO:0000256" key="10">
    <source>
        <dbReference type="SAM" id="MobiDB-lite"/>
    </source>
</evidence>
<feature type="coiled-coil region" evidence="9">
    <location>
        <begin position="257"/>
        <end position="284"/>
    </location>
</feature>
<dbReference type="PANTHER" id="PTHR24392">
    <property type="entry name" value="ZINC FINGER PROTEIN"/>
    <property type="match status" value="1"/>
</dbReference>
<evidence type="ECO:0000256" key="4">
    <source>
        <dbReference type="ARBA" id="ARBA00022771"/>
    </source>
</evidence>
<dbReference type="GO" id="GO:0008270">
    <property type="term" value="F:zinc ion binding"/>
    <property type="evidence" value="ECO:0007669"/>
    <property type="project" value="UniProtKB-KW"/>
</dbReference>
<feature type="domain" description="C2H2-type" evidence="11">
    <location>
        <begin position="724"/>
        <end position="751"/>
    </location>
</feature>
<accession>A0A8S3R8E6</accession>
<protein>
    <recommendedName>
        <fullName evidence="11">C2H2-type domain-containing protein</fullName>
    </recommendedName>
</protein>
<dbReference type="GO" id="GO:0005634">
    <property type="term" value="C:nucleus"/>
    <property type="evidence" value="ECO:0007669"/>
    <property type="project" value="UniProtKB-SubCell"/>
</dbReference>
<dbReference type="PROSITE" id="PS50157">
    <property type="entry name" value="ZINC_FINGER_C2H2_2"/>
    <property type="match status" value="7"/>
</dbReference>
<comment type="subcellular location">
    <subcellularLocation>
        <location evidence="1">Nucleus</location>
    </subcellularLocation>
</comment>
<keyword evidence="7" id="KW-0539">Nucleus</keyword>
<dbReference type="OrthoDB" id="2687452at2759"/>
<evidence type="ECO:0000256" key="8">
    <source>
        <dbReference type="PROSITE-ProRule" id="PRU00042"/>
    </source>
</evidence>
<feature type="compositionally biased region" description="Basic and acidic residues" evidence="10">
    <location>
        <begin position="123"/>
        <end position="137"/>
    </location>
</feature>
<feature type="domain" description="C2H2-type" evidence="11">
    <location>
        <begin position="601"/>
        <end position="628"/>
    </location>
</feature>
<name>A0A8S3R8E6_MYTED</name>
<evidence type="ECO:0000256" key="1">
    <source>
        <dbReference type="ARBA" id="ARBA00004123"/>
    </source>
</evidence>
<feature type="domain" description="C2H2-type" evidence="11">
    <location>
        <begin position="828"/>
        <end position="856"/>
    </location>
</feature>
<keyword evidence="13" id="KW-1185">Reference proteome</keyword>
<keyword evidence="9" id="KW-0175">Coiled coil</keyword>
<dbReference type="SMART" id="SM00355">
    <property type="entry name" value="ZnF_C2H2"/>
    <property type="match status" value="10"/>
</dbReference>
<dbReference type="GO" id="GO:0003677">
    <property type="term" value="F:DNA binding"/>
    <property type="evidence" value="ECO:0007669"/>
    <property type="project" value="UniProtKB-KW"/>
</dbReference>
<feature type="domain" description="C2H2-type" evidence="11">
    <location>
        <begin position="752"/>
        <end position="780"/>
    </location>
</feature>
<feature type="domain" description="C2H2-type" evidence="11">
    <location>
        <begin position="573"/>
        <end position="600"/>
    </location>
</feature>
<dbReference type="EMBL" id="CAJPWZ010000911">
    <property type="protein sequence ID" value="CAG2203105.1"/>
    <property type="molecule type" value="Genomic_DNA"/>
</dbReference>
<keyword evidence="3" id="KW-0677">Repeat</keyword>
<feature type="region of interest" description="Disordered" evidence="10">
    <location>
        <begin position="1"/>
        <end position="162"/>
    </location>
</feature>
<feature type="domain" description="C2H2-type" evidence="11">
    <location>
        <begin position="694"/>
        <end position="721"/>
    </location>
</feature>
<feature type="compositionally biased region" description="Polar residues" evidence="10">
    <location>
        <begin position="147"/>
        <end position="156"/>
    </location>
</feature>
<evidence type="ECO:0000259" key="11">
    <source>
        <dbReference type="PROSITE" id="PS50157"/>
    </source>
</evidence>
<keyword evidence="6" id="KW-0238">DNA-binding</keyword>
<keyword evidence="5" id="KW-0862">Zinc</keyword>
<feature type="region of interest" description="Disordered" evidence="10">
    <location>
        <begin position="774"/>
        <end position="806"/>
    </location>
</feature>
<dbReference type="PANTHER" id="PTHR24392:SF60">
    <property type="entry name" value="C2H2-TYPE DOMAIN-CONTAINING PROTEIN"/>
    <property type="match status" value="1"/>
</dbReference>
<evidence type="ECO:0000256" key="3">
    <source>
        <dbReference type="ARBA" id="ARBA00022737"/>
    </source>
</evidence>
<comment type="caution">
    <text evidence="12">The sequence shown here is derived from an EMBL/GenBank/DDBJ whole genome shotgun (WGS) entry which is preliminary data.</text>
</comment>
<feature type="compositionally biased region" description="Basic residues" evidence="10">
    <location>
        <begin position="1"/>
        <end position="11"/>
    </location>
</feature>
<evidence type="ECO:0000313" key="12">
    <source>
        <dbReference type="EMBL" id="CAG2203105.1"/>
    </source>
</evidence>